<dbReference type="InterPro" id="IPR009097">
    <property type="entry name" value="Cyclic_Pdiesterase"/>
</dbReference>
<dbReference type="Pfam" id="PF08975">
    <property type="entry name" value="2H-phosphodiest"/>
    <property type="match status" value="1"/>
</dbReference>
<keyword evidence="3" id="KW-1185">Reference proteome</keyword>
<dbReference type="Proteomes" id="UP000236752">
    <property type="component" value="Unassembled WGS sequence"/>
</dbReference>
<accession>A0A1H6ARB3</accession>
<evidence type="ECO:0000313" key="2">
    <source>
        <dbReference type="EMBL" id="SEG51233.1"/>
    </source>
</evidence>
<organism evidence="2 3">
    <name type="scientific">Thalassococcus halodurans</name>
    <dbReference type="NCBI Taxonomy" id="373675"/>
    <lineage>
        <taxon>Bacteria</taxon>
        <taxon>Pseudomonadati</taxon>
        <taxon>Pseudomonadota</taxon>
        <taxon>Alphaproteobacteria</taxon>
        <taxon>Rhodobacterales</taxon>
        <taxon>Roseobacteraceae</taxon>
        <taxon>Thalassococcus</taxon>
    </lineage>
</organism>
<gene>
    <name evidence="2" type="ORF">SAMN04488045_3119</name>
</gene>
<feature type="domain" description="DUF1868" evidence="1">
    <location>
        <begin position="7"/>
        <end position="113"/>
    </location>
</feature>
<dbReference type="InterPro" id="IPR015069">
    <property type="entry name" value="2H-PEstase_DUF1868"/>
</dbReference>
<proteinExistence type="predicted"/>
<sequence length="219" mass="24357">MPGGGGKFTPDGQALIWPGNTFICHINRKSPQWEAMRDLQEQVKCSEFQRFFAFLTPTSFHMTVFQGLSPDLPASMPDGLAPNTPRDRVSAELMARTRDLVLPSSFRVTTTELFALHSLTTVGADEAAEADLRHARRILRDATGISPAKFDYYVFHITMAYPLDWVSDTLAQEMADFSAELTADVAEDIGPIDLGAIEFCTFDTMHHFEPLMHLTGRSA</sequence>
<evidence type="ECO:0000259" key="1">
    <source>
        <dbReference type="Pfam" id="PF08975"/>
    </source>
</evidence>
<dbReference type="Gene3D" id="3.90.1140.10">
    <property type="entry name" value="Cyclic phosphodiesterase"/>
    <property type="match status" value="1"/>
</dbReference>
<dbReference type="SUPFAM" id="SSF55144">
    <property type="entry name" value="LigT-like"/>
    <property type="match status" value="1"/>
</dbReference>
<dbReference type="EMBL" id="FNUZ01000005">
    <property type="protein sequence ID" value="SEG51233.1"/>
    <property type="molecule type" value="Genomic_DNA"/>
</dbReference>
<protein>
    <recommendedName>
        <fullName evidence="1">DUF1868 domain-containing protein</fullName>
    </recommendedName>
</protein>
<reference evidence="2 3" key="1">
    <citation type="submission" date="2016-10" db="EMBL/GenBank/DDBJ databases">
        <authorList>
            <person name="de Groot N.N."/>
        </authorList>
    </citation>
    <scope>NUCLEOTIDE SEQUENCE [LARGE SCALE GENOMIC DNA]</scope>
    <source>
        <strain evidence="2 3">DSM 26915</strain>
    </source>
</reference>
<name>A0A1H6ARB3_9RHOB</name>
<dbReference type="AlphaFoldDB" id="A0A1H6ARB3"/>
<evidence type="ECO:0000313" key="3">
    <source>
        <dbReference type="Proteomes" id="UP000236752"/>
    </source>
</evidence>